<dbReference type="AlphaFoldDB" id="A0A5N6C5C5"/>
<name>A0A5N6C5C5_9ACTN</name>
<comment type="caution">
    <text evidence="1">The sequence shown here is derived from an EMBL/GenBank/DDBJ whole genome shotgun (WGS) entry which is preliminary data.</text>
</comment>
<dbReference type="RefSeq" id="WP_139572502.1">
    <property type="nucleotide sequence ID" value="NZ_VDMA02000001.1"/>
</dbReference>
<evidence type="ECO:0000313" key="1">
    <source>
        <dbReference type="EMBL" id="KAB8187981.1"/>
    </source>
</evidence>
<dbReference type="Proteomes" id="UP000313066">
    <property type="component" value="Unassembled WGS sequence"/>
</dbReference>
<organism evidence="1 2">
    <name type="scientific">Microbispora catharanthi</name>
    <dbReference type="NCBI Taxonomy" id="1712871"/>
    <lineage>
        <taxon>Bacteria</taxon>
        <taxon>Bacillati</taxon>
        <taxon>Actinomycetota</taxon>
        <taxon>Actinomycetes</taxon>
        <taxon>Streptosporangiales</taxon>
        <taxon>Streptosporangiaceae</taxon>
        <taxon>Microbispora</taxon>
    </lineage>
</organism>
<protein>
    <submittedName>
        <fullName evidence="1">Uncharacterized protein</fullName>
    </submittedName>
</protein>
<accession>A0A5N6C5C5</accession>
<dbReference type="EMBL" id="VDMA02000001">
    <property type="protein sequence ID" value="KAB8187981.1"/>
    <property type="molecule type" value="Genomic_DNA"/>
</dbReference>
<keyword evidence="2" id="KW-1185">Reference proteome</keyword>
<proteinExistence type="predicted"/>
<evidence type="ECO:0000313" key="2">
    <source>
        <dbReference type="Proteomes" id="UP000313066"/>
    </source>
</evidence>
<gene>
    <name evidence="1" type="ORF">FH610_002225</name>
</gene>
<reference evidence="1 2" key="1">
    <citation type="submission" date="2019-10" db="EMBL/GenBank/DDBJ databases">
        <title>Nonomuraea sp. nov., isolated from Phyllanthus amarus.</title>
        <authorList>
            <person name="Klykleung N."/>
            <person name="Tanasupawat S."/>
        </authorList>
    </citation>
    <scope>NUCLEOTIDE SEQUENCE [LARGE SCALE GENOMIC DNA]</scope>
    <source>
        <strain evidence="1 2">CR1-09</strain>
    </source>
</reference>
<sequence length="76" mass="8626">MSTPNGENEFLYELHVEIEEELITAEASHPEEEMGRPVTEWLYDPTDVEREKIALRVLRDSVEVLEDGSRPGGDVA</sequence>